<organism evidence="1">
    <name type="scientific">viral metagenome</name>
    <dbReference type="NCBI Taxonomy" id="1070528"/>
    <lineage>
        <taxon>unclassified sequences</taxon>
        <taxon>metagenomes</taxon>
        <taxon>organismal metagenomes</taxon>
    </lineage>
</organism>
<name>A0A6C0KIC5_9ZZZZ</name>
<dbReference type="EMBL" id="MN740898">
    <property type="protein sequence ID" value="QHU17073.1"/>
    <property type="molecule type" value="Genomic_DNA"/>
</dbReference>
<sequence length="90" mass="10647">MLRRISQKLVRHYHVAPNSNNHWSLLDMQELNKSLNHPSHIHMAETNRLLKKNIILLKENNRLLTHINQLMHVNSAIPARVEILEKIVHK</sequence>
<dbReference type="AlphaFoldDB" id="A0A6C0KIC5"/>
<evidence type="ECO:0000313" key="1">
    <source>
        <dbReference type="EMBL" id="QHU17073.1"/>
    </source>
</evidence>
<accession>A0A6C0KIC5</accession>
<protein>
    <submittedName>
        <fullName evidence="1">Uncharacterized protein</fullName>
    </submittedName>
</protein>
<proteinExistence type="predicted"/>
<reference evidence="1" key="1">
    <citation type="journal article" date="2020" name="Nature">
        <title>Giant virus diversity and host interactions through global metagenomics.</title>
        <authorList>
            <person name="Schulz F."/>
            <person name="Roux S."/>
            <person name="Paez-Espino D."/>
            <person name="Jungbluth S."/>
            <person name="Walsh D.A."/>
            <person name="Denef V.J."/>
            <person name="McMahon K.D."/>
            <person name="Konstantinidis K.T."/>
            <person name="Eloe-Fadrosh E.A."/>
            <person name="Kyrpides N.C."/>
            <person name="Woyke T."/>
        </authorList>
    </citation>
    <scope>NUCLEOTIDE SEQUENCE</scope>
    <source>
        <strain evidence="1">GVMAG-S-3300012000-57</strain>
    </source>
</reference>